<evidence type="ECO:0000313" key="3">
    <source>
        <dbReference type="Proteomes" id="UP000264960"/>
    </source>
</evidence>
<organism evidence="2 3">
    <name type="scientific">Bacillus pumilus</name>
    <name type="common">Bacillus mesentericus</name>
    <dbReference type="NCBI Taxonomy" id="1408"/>
    <lineage>
        <taxon>Bacteria</taxon>
        <taxon>Bacillati</taxon>
        <taxon>Bacillota</taxon>
        <taxon>Bacilli</taxon>
        <taxon>Bacillales</taxon>
        <taxon>Bacillaceae</taxon>
        <taxon>Bacillus</taxon>
    </lineage>
</organism>
<protein>
    <submittedName>
        <fullName evidence="2">Uncharacterized protein</fullName>
    </submittedName>
</protein>
<reference evidence="2 3" key="1">
    <citation type="submission" date="2018-02" db="EMBL/GenBank/DDBJ databases">
        <title>The complete genome of two Bacillus pumilus strains from Cuatro Cienegas, Coahuila, Mexico.</title>
        <authorList>
            <person name="Zarza E."/>
            <person name="Alcaraz L.D."/>
            <person name="Aguilar-Salinas B."/>
            <person name="Islas A."/>
            <person name="Olmedo-Alvarez G."/>
        </authorList>
    </citation>
    <scope>NUCLEOTIDE SEQUENCE [LARGE SCALE GENOMIC DNA]</scope>
    <source>
        <strain evidence="2 3">145</strain>
    </source>
</reference>
<feature type="region of interest" description="Disordered" evidence="1">
    <location>
        <begin position="1"/>
        <end position="29"/>
    </location>
</feature>
<sequence>MTDFLNQSNGRYTSSKDDGNGNPITSVEVNNNEPIDVTLSNEKLSVEVSNTSSVPVVIRNTIPIKTTVQKGYKEALLAENVDIVSGESSVHTLDLVDDFGLFNTYGVSLLTAQEDELGKVDCEIYAIPKAASAFSPSSQSDNTVLFKDSALTKDSPLSKSFSFRSPKISIVVKASGTVDLTGITLAVWGMD</sequence>
<dbReference type="Proteomes" id="UP000264960">
    <property type="component" value="Chromosome"/>
</dbReference>
<dbReference type="AlphaFoldDB" id="A0AAD0MMT3"/>
<dbReference type="RefSeq" id="WP_117730743.1">
    <property type="nucleotide sequence ID" value="NZ_CP027116.1"/>
</dbReference>
<gene>
    <name evidence="2" type="ORF">C5695_10900</name>
</gene>
<proteinExistence type="predicted"/>
<evidence type="ECO:0000313" key="2">
    <source>
        <dbReference type="EMBL" id="AVM24316.1"/>
    </source>
</evidence>
<dbReference type="EMBL" id="CP027116">
    <property type="protein sequence ID" value="AVM24316.1"/>
    <property type="molecule type" value="Genomic_DNA"/>
</dbReference>
<evidence type="ECO:0000256" key="1">
    <source>
        <dbReference type="SAM" id="MobiDB-lite"/>
    </source>
</evidence>
<accession>A0AAD0MMT3</accession>
<feature type="compositionally biased region" description="Polar residues" evidence="1">
    <location>
        <begin position="1"/>
        <end position="13"/>
    </location>
</feature>
<name>A0AAD0MMT3_BACPU</name>